<evidence type="ECO:0000256" key="7">
    <source>
        <dbReference type="SAM" id="Phobius"/>
    </source>
</evidence>
<dbReference type="GO" id="GO:0044874">
    <property type="term" value="P:lipoprotein localization to outer membrane"/>
    <property type="evidence" value="ECO:0007669"/>
    <property type="project" value="TreeGrafter"/>
</dbReference>
<feature type="transmembrane region" description="Helical" evidence="7">
    <location>
        <begin position="272"/>
        <end position="297"/>
    </location>
</feature>
<keyword evidence="2" id="KW-0813">Transport</keyword>
<dbReference type="PANTHER" id="PTHR30489:SF0">
    <property type="entry name" value="LIPOPROTEIN-RELEASING SYSTEM TRANSMEMBRANE PROTEIN LOLE"/>
    <property type="match status" value="1"/>
</dbReference>
<proteinExistence type="predicted"/>
<dbReference type="InterPro" id="IPR025857">
    <property type="entry name" value="MacB_PCD"/>
</dbReference>
<evidence type="ECO:0000256" key="3">
    <source>
        <dbReference type="ARBA" id="ARBA00022475"/>
    </source>
</evidence>
<dbReference type="Pfam" id="PF02687">
    <property type="entry name" value="FtsX"/>
    <property type="match status" value="1"/>
</dbReference>
<evidence type="ECO:0000259" key="8">
    <source>
        <dbReference type="Pfam" id="PF02687"/>
    </source>
</evidence>
<organism evidence="10">
    <name type="scientific">marine metagenome</name>
    <dbReference type="NCBI Taxonomy" id="408172"/>
    <lineage>
        <taxon>unclassified sequences</taxon>
        <taxon>metagenomes</taxon>
        <taxon>ecological metagenomes</taxon>
    </lineage>
</organism>
<gene>
    <name evidence="10" type="ORF">METZ01_LOCUS3473</name>
</gene>
<feature type="transmembrane region" description="Helical" evidence="7">
    <location>
        <begin position="378"/>
        <end position="397"/>
    </location>
</feature>
<dbReference type="InterPro" id="IPR051447">
    <property type="entry name" value="Lipoprotein-release_system"/>
</dbReference>
<feature type="domain" description="ABC3 transporter permease C-terminal" evidence="8">
    <location>
        <begin position="276"/>
        <end position="407"/>
    </location>
</feature>
<dbReference type="EMBL" id="UINC01000179">
    <property type="protein sequence ID" value="SUZ50619.1"/>
    <property type="molecule type" value="Genomic_DNA"/>
</dbReference>
<feature type="domain" description="MacB-like periplasmic core" evidence="9">
    <location>
        <begin position="30"/>
        <end position="228"/>
    </location>
</feature>
<dbReference type="GO" id="GO:0098797">
    <property type="term" value="C:plasma membrane protein complex"/>
    <property type="evidence" value="ECO:0007669"/>
    <property type="project" value="TreeGrafter"/>
</dbReference>
<keyword evidence="3" id="KW-1003">Cell membrane</keyword>
<evidence type="ECO:0000259" key="9">
    <source>
        <dbReference type="Pfam" id="PF12704"/>
    </source>
</evidence>
<dbReference type="PANTHER" id="PTHR30489">
    <property type="entry name" value="LIPOPROTEIN-RELEASING SYSTEM TRANSMEMBRANE PROTEIN LOLE"/>
    <property type="match status" value="1"/>
</dbReference>
<keyword evidence="6 7" id="KW-0472">Membrane</keyword>
<reference evidence="10" key="1">
    <citation type="submission" date="2018-05" db="EMBL/GenBank/DDBJ databases">
        <authorList>
            <person name="Lanie J.A."/>
            <person name="Ng W.-L."/>
            <person name="Kazmierczak K.M."/>
            <person name="Andrzejewski T.M."/>
            <person name="Davidsen T.M."/>
            <person name="Wayne K.J."/>
            <person name="Tettelin H."/>
            <person name="Glass J.I."/>
            <person name="Rusch D."/>
            <person name="Podicherti R."/>
            <person name="Tsui H.-C.T."/>
            <person name="Winkler M.E."/>
        </authorList>
    </citation>
    <scope>NUCLEOTIDE SEQUENCE</scope>
</reference>
<evidence type="ECO:0000256" key="5">
    <source>
        <dbReference type="ARBA" id="ARBA00022989"/>
    </source>
</evidence>
<dbReference type="AlphaFoldDB" id="A0A381N845"/>
<dbReference type="NCBIfam" id="TIGR02212">
    <property type="entry name" value="lolCE"/>
    <property type="match status" value="1"/>
</dbReference>
<feature type="transmembrane region" description="Helical" evidence="7">
    <location>
        <begin position="20"/>
        <end position="46"/>
    </location>
</feature>
<dbReference type="Pfam" id="PF12704">
    <property type="entry name" value="MacB_PCD"/>
    <property type="match status" value="1"/>
</dbReference>
<keyword evidence="4 7" id="KW-0812">Transmembrane</keyword>
<dbReference type="InterPro" id="IPR011925">
    <property type="entry name" value="LolCE_TM"/>
</dbReference>
<dbReference type="GO" id="GO:0042953">
    <property type="term" value="P:lipoprotein transport"/>
    <property type="evidence" value="ECO:0007669"/>
    <property type="project" value="InterPro"/>
</dbReference>
<evidence type="ECO:0000313" key="10">
    <source>
        <dbReference type="EMBL" id="SUZ50619.1"/>
    </source>
</evidence>
<sequence length="414" mass="45803">MSSLPLYIAIKYLRGKRSGFLSFVSSAGFVGVALGVAVLILVSSVMNGFEKELRERVLQSIPHASIIGGIEIDQVSQVRDILSENKEIVASSPYIESQGLIGSSESLKGIYIFGVNPDLENEVSIVGNRIIEGSWNSIEEEKYGIVVGDILAYQLGIGIGDMVNVLFPDTTLSLAGILPRTKRFKVTGIFSIGAPEMDQSFAYINIINAQKLLRLDDTVHGVRIRYKDLFQAPQMVHLDTIRVNQALNSYYSSSNWTNTYGTLFKAINMEKFLVFLLLSLVVVIAVFNIVSLSVMTINEKRSQIAILMTIGATPSFVQKIFMYFGSLIGISGTLLGLLIGLVLAYFLGPIIAFIENLFGMKFLEVYFINYFPVDLRVNWILAICLISIFLTVLASLYPSRLASKINPAEVLRYE</sequence>
<protein>
    <recommendedName>
        <fullName evidence="11">ABC3 transporter permease protein domain-containing protein</fullName>
    </recommendedName>
</protein>
<evidence type="ECO:0000256" key="6">
    <source>
        <dbReference type="ARBA" id="ARBA00023136"/>
    </source>
</evidence>
<keyword evidence="5 7" id="KW-1133">Transmembrane helix</keyword>
<dbReference type="InterPro" id="IPR003838">
    <property type="entry name" value="ABC3_permease_C"/>
</dbReference>
<accession>A0A381N845</accession>
<evidence type="ECO:0008006" key="11">
    <source>
        <dbReference type="Google" id="ProtNLM"/>
    </source>
</evidence>
<comment type="subcellular location">
    <subcellularLocation>
        <location evidence="1">Cell membrane</location>
        <topology evidence="1">Multi-pass membrane protein</topology>
    </subcellularLocation>
</comment>
<evidence type="ECO:0000256" key="1">
    <source>
        <dbReference type="ARBA" id="ARBA00004651"/>
    </source>
</evidence>
<feature type="transmembrane region" description="Helical" evidence="7">
    <location>
        <begin position="303"/>
        <end position="322"/>
    </location>
</feature>
<feature type="transmembrane region" description="Helical" evidence="7">
    <location>
        <begin position="334"/>
        <end position="358"/>
    </location>
</feature>
<evidence type="ECO:0000256" key="2">
    <source>
        <dbReference type="ARBA" id="ARBA00022448"/>
    </source>
</evidence>
<name>A0A381N845_9ZZZZ</name>
<evidence type="ECO:0000256" key="4">
    <source>
        <dbReference type="ARBA" id="ARBA00022692"/>
    </source>
</evidence>